<name>A0AA40ET40_9PEZI</name>
<feature type="compositionally biased region" description="Low complexity" evidence="1">
    <location>
        <begin position="74"/>
        <end position="88"/>
    </location>
</feature>
<dbReference type="AlphaFoldDB" id="A0AA40ET40"/>
<protein>
    <submittedName>
        <fullName evidence="2">Uncharacterized protein</fullName>
    </submittedName>
</protein>
<organism evidence="2 3">
    <name type="scientific">Apiosordaria backusii</name>
    <dbReference type="NCBI Taxonomy" id="314023"/>
    <lineage>
        <taxon>Eukaryota</taxon>
        <taxon>Fungi</taxon>
        <taxon>Dikarya</taxon>
        <taxon>Ascomycota</taxon>
        <taxon>Pezizomycotina</taxon>
        <taxon>Sordariomycetes</taxon>
        <taxon>Sordariomycetidae</taxon>
        <taxon>Sordariales</taxon>
        <taxon>Lasiosphaeriaceae</taxon>
        <taxon>Apiosordaria</taxon>
    </lineage>
</organism>
<feature type="compositionally biased region" description="Acidic residues" evidence="1">
    <location>
        <begin position="302"/>
        <end position="312"/>
    </location>
</feature>
<comment type="caution">
    <text evidence="2">The sequence shown here is derived from an EMBL/GenBank/DDBJ whole genome shotgun (WGS) entry which is preliminary data.</text>
</comment>
<feature type="compositionally biased region" description="Basic and acidic residues" evidence="1">
    <location>
        <begin position="40"/>
        <end position="64"/>
    </location>
</feature>
<evidence type="ECO:0000313" key="2">
    <source>
        <dbReference type="EMBL" id="KAK0745083.1"/>
    </source>
</evidence>
<gene>
    <name evidence="2" type="ORF">B0T21DRAFT_97366</name>
</gene>
<reference evidence="2" key="1">
    <citation type="submission" date="2023-06" db="EMBL/GenBank/DDBJ databases">
        <title>Genome-scale phylogeny and comparative genomics of the fungal order Sordariales.</title>
        <authorList>
            <consortium name="Lawrence Berkeley National Laboratory"/>
            <person name="Hensen N."/>
            <person name="Bonometti L."/>
            <person name="Westerberg I."/>
            <person name="Brannstrom I.O."/>
            <person name="Guillou S."/>
            <person name="Cros-Aarteil S."/>
            <person name="Calhoun S."/>
            <person name="Haridas S."/>
            <person name="Kuo A."/>
            <person name="Mondo S."/>
            <person name="Pangilinan J."/>
            <person name="Riley R."/>
            <person name="Labutti K."/>
            <person name="Andreopoulos B."/>
            <person name="Lipzen A."/>
            <person name="Chen C."/>
            <person name="Yanf M."/>
            <person name="Daum C."/>
            <person name="Ng V."/>
            <person name="Clum A."/>
            <person name="Steindorff A."/>
            <person name="Ohm R."/>
            <person name="Martin F."/>
            <person name="Silar P."/>
            <person name="Natvig D."/>
            <person name="Lalanne C."/>
            <person name="Gautier V."/>
            <person name="Ament-Velasquez S.L."/>
            <person name="Kruys A."/>
            <person name="Hutchinson M.I."/>
            <person name="Powell A.J."/>
            <person name="Barry K."/>
            <person name="Miller A.N."/>
            <person name="Grigoriev I.V."/>
            <person name="Debuchy R."/>
            <person name="Gladieux P."/>
            <person name="Thoren M.H."/>
            <person name="Johannesson H."/>
        </authorList>
    </citation>
    <scope>NUCLEOTIDE SEQUENCE</scope>
    <source>
        <strain evidence="2">CBS 540.89</strain>
    </source>
</reference>
<feature type="region of interest" description="Disordered" evidence="1">
    <location>
        <begin position="293"/>
        <end position="315"/>
    </location>
</feature>
<evidence type="ECO:0000313" key="3">
    <source>
        <dbReference type="Proteomes" id="UP001172159"/>
    </source>
</evidence>
<feature type="compositionally biased region" description="Pro residues" evidence="1">
    <location>
        <begin position="28"/>
        <end position="37"/>
    </location>
</feature>
<keyword evidence="3" id="KW-1185">Reference proteome</keyword>
<dbReference type="EMBL" id="JAUKTV010000002">
    <property type="protein sequence ID" value="KAK0745083.1"/>
    <property type="molecule type" value="Genomic_DNA"/>
</dbReference>
<sequence length="431" mass="48449">MGPSGALSSLPKLMASVGSWVESVKSSPPLPMSPPPTSECGDRNEEDSRLQEYIEEEIRQSIEHDDVDTEMAESEASTPTSASNTPESQYLRGGYPKHRRTSYGHYSASARLAMIQEDEPLDDVDVYETSSDWDDYGTIPEIIGEYEEGISRLEGSEDWNADQKKVHKLIFMRGLHPMIPSNWRICFKMWGINQPHLDDVFTPSDSEKRVVIHAYKGIHAAGKALESLFYLSQYVTDYEELGLQDKASGLIVKAIRNYIKWSIKDASINPRKDLPIVLVHDYTAQLLQGNSIEVDPDSSALDSDEEHDDEGSAYDRQVEDVMSRSIKKRLKSLGKRWRTVLLEGNKFVAKPPTLYQFSVIQHMVMLSSYDPSSPSNPIIILDQFPMNDRGQWLWNALSIAIPVHMARGALLGLLDVERVTADLSESSDPDL</sequence>
<proteinExistence type="predicted"/>
<feature type="region of interest" description="Disordered" evidence="1">
    <location>
        <begin position="20"/>
        <end position="98"/>
    </location>
</feature>
<accession>A0AA40ET40</accession>
<evidence type="ECO:0000256" key="1">
    <source>
        <dbReference type="SAM" id="MobiDB-lite"/>
    </source>
</evidence>
<dbReference type="Proteomes" id="UP001172159">
    <property type="component" value="Unassembled WGS sequence"/>
</dbReference>